<feature type="signal peptide" evidence="1">
    <location>
        <begin position="1"/>
        <end position="19"/>
    </location>
</feature>
<evidence type="ECO:0000313" key="3">
    <source>
        <dbReference type="Proteomes" id="UP000002222"/>
    </source>
</evidence>
<dbReference type="EMBL" id="CP001816">
    <property type="protein sequence ID" value="ACZ12348.1"/>
    <property type="molecule type" value="Genomic_DNA"/>
</dbReference>
<sequence precursor="true">MSKVCVVLSIFLSTFSLFAAPIEYEYQHQFVLKKDEVGLVLINRKEVTKKPTAENPNNEYLLKLRWTLFTNNMLTLLVNYRGYPTQYVLEKKYPLKSIVIPLLPDGENKMVAQTYARIVFADFDQRNREGILDIFIEDNAQRIEVEFRPKKKP</sequence>
<dbReference type="STRING" id="525898.Sdel_1328"/>
<dbReference type="KEGG" id="sdl:Sdel_1328"/>
<evidence type="ECO:0000313" key="2">
    <source>
        <dbReference type="EMBL" id="ACZ12348.1"/>
    </source>
</evidence>
<protein>
    <recommendedName>
        <fullName evidence="4">Periplasmic protein</fullName>
    </recommendedName>
</protein>
<keyword evidence="1" id="KW-0732">Signal</keyword>
<reference evidence="3" key="1">
    <citation type="submission" date="2009-11" db="EMBL/GenBank/DDBJ databases">
        <title>The complete genome of Sulfurospirillum deleyianum DSM 6946.</title>
        <authorList>
            <consortium name="US DOE Joint Genome Institute (JGI-PGF)"/>
            <person name="Lucas S."/>
            <person name="Copeland A."/>
            <person name="Lapidus A."/>
            <person name="Glavina del Rio T."/>
            <person name="Dalin E."/>
            <person name="Tice H."/>
            <person name="Bruce D."/>
            <person name="Goodwin L."/>
            <person name="Pitluck S."/>
            <person name="Kyrpides N."/>
            <person name="Mavromatis K."/>
            <person name="Ivanova N."/>
            <person name="Ovchinnikova G."/>
            <person name="Munk A.C."/>
            <person name="Lu M."/>
            <person name="Brettin T."/>
            <person name="Detter J.C."/>
            <person name="Han C."/>
            <person name="Tapia R."/>
            <person name="Larimer F."/>
            <person name="Land M."/>
            <person name="Hauser L."/>
            <person name="Markowitz V."/>
            <person name="Cheng J.F."/>
            <person name="Hugenholtz P."/>
            <person name="Woyke T."/>
            <person name="Wu D."/>
            <person name="Aumann P."/>
            <person name="Schneider S."/>
            <person name="Lang E."/>
            <person name="Spring S."/>
            <person name="Klenk H.P."/>
            <person name="Eisen J.A."/>
        </authorList>
    </citation>
    <scope>NUCLEOTIDE SEQUENCE [LARGE SCALE GENOMIC DNA]</scope>
    <source>
        <strain evidence="3">ATCC 51133 / DSM 6946 / 5175</strain>
    </source>
</reference>
<feature type="chain" id="PRO_5003021246" description="Periplasmic protein" evidence="1">
    <location>
        <begin position="20"/>
        <end position="153"/>
    </location>
</feature>
<dbReference type="AlphaFoldDB" id="D1B2M8"/>
<dbReference type="Proteomes" id="UP000002222">
    <property type="component" value="Chromosome"/>
</dbReference>
<evidence type="ECO:0000256" key="1">
    <source>
        <dbReference type="SAM" id="SignalP"/>
    </source>
</evidence>
<evidence type="ECO:0008006" key="4">
    <source>
        <dbReference type="Google" id="ProtNLM"/>
    </source>
</evidence>
<gene>
    <name evidence="2" type="ordered locus">Sdel_1328</name>
</gene>
<name>D1B2M8_SULD5</name>
<accession>D1B2M8</accession>
<reference evidence="2 3" key="2">
    <citation type="journal article" date="2010" name="Stand. Genomic Sci.">
        <title>Complete genome sequence of Sulfurospirillum deleyianum type strain (5175).</title>
        <authorList>
            <person name="Sikorski J."/>
            <person name="Lapidus A."/>
            <person name="Copeland A."/>
            <person name="Glavina Del Rio T."/>
            <person name="Nolan M."/>
            <person name="Lucas S."/>
            <person name="Chen F."/>
            <person name="Tice H."/>
            <person name="Cheng J.F."/>
            <person name="Saunders E."/>
            <person name="Bruce D."/>
            <person name="Goodwin L."/>
            <person name="Pitluck S."/>
            <person name="Ovchinnikova G."/>
            <person name="Pati A."/>
            <person name="Ivanova N."/>
            <person name="Mavromatis K."/>
            <person name="Chen A."/>
            <person name="Palaniappan K."/>
            <person name="Chain P."/>
            <person name="Land M."/>
            <person name="Hauser L."/>
            <person name="Chang Y.J."/>
            <person name="Jeffries C.D."/>
            <person name="Brettin T."/>
            <person name="Detter J.C."/>
            <person name="Han C."/>
            <person name="Rohde M."/>
            <person name="Lang E."/>
            <person name="Spring S."/>
            <person name="Goker M."/>
            <person name="Bristow J."/>
            <person name="Eisen J.A."/>
            <person name="Markowitz V."/>
            <person name="Hugenholtz P."/>
            <person name="Kyrpides N.C."/>
            <person name="Klenk H.P."/>
        </authorList>
    </citation>
    <scope>NUCLEOTIDE SEQUENCE [LARGE SCALE GENOMIC DNA]</scope>
    <source>
        <strain evidence="3">ATCC 51133 / DSM 6946 / 5175</strain>
    </source>
</reference>
<dbReference type="RefSeq" id="WP_012857099.1">
    <property type="nucleotide sequence ID" value="NC_013512.1"/>
</dbReference>
<proteinExistence type="predicted"/>
<keyword evidence="3" id="KW-1185">Reference proteome</keyword>
<dbReference type="HOGENOM" id="CLU_134899_2_0_7"/>
<organism evidence="2 3">
    <name type="scientific">Sulfurospirillum deleyianum (strain ATCC 51133 / DSM 6946 / 5175)</name>
    <dbReference type="NCBI Taxonomy" id="525898"/>
    <lineage>
        <taxon>Bacteria</taxon>
        <taxon>Pseudomonadati</taxon>
        <taxon>Campylobacterota</taxon>
        <taxon>Epsilonproteobacteria</taxon>
        <taxon>Campylobacterales</taxon>
        <taxon>Sulfurospirillaceae</taxon>
        <taxon>Sulfurospirillum</taxon>
    </lineage>
</organism>
<dbReference type="OrthoDB" id="5334558at2"/>